<dbReference type="AlphaFoldDB" id="A0A0G4GNK4"/>
<keyword evidence="2" id="KW-1185">Reference proteome</keyword>
<dbReference type="EMBL" id="CDMY01000738">
    <property type="protein sequence ID" value="CEM31866.1"/>
    <property type="molecule type" value="Genomic_DNA"/>
</dbReference>
<dbReference type="PhylomeDB" id="A0A0G4GNK4"/>
<protein>
    <submittedName>
        <fullName evidence="1">Uncharacterized protein</fullName>
    </submittedName>
</protein>
<dbReference type="Proteomes" id="UP000041254">
    <property type="component" value="Unassembled WGS sequence"/>
</dbReference>
<dbReference type="InParanoid" id="A0A0G4GNK4"/>
<gene>
    <name evidence="1" type="ORF">Vbra_2303</name>
</gene>
<organism evidence="1 2">
    <name type="scientific">Vitrella brassicaformis (strain CCMP3155)</name>
    <dbReference type="NCBI Taxonomy" id="1169540"/>
    <lineage>
        <taxon>Eukaryota</taxon>
        <taxon>Sar</taxon>
        <taxon>Alveolata</taxon>
        <taxon>Colpodellida</taxon>
        <taxon>Vitrellaceae</taxon>
        <taxon>Vitrella</taxon>
    </lineage>
</organism>
<dbReference type="VEuPathDB" id="CryptoDB:Vbra_2303"/>
<sequence>MARLPADAGRIAARCLARVANHPDAFPHLDMATSTGIRLTPGIVFHHLLWFSVRDHHENLHYTVLPEYYIPIVTQDLQLTNNELRTTAEWNYEWLYIHTLIPIWAPQPELRIRLHVWTKCCIVPICRLIQAAPGQPLINNGTVNLYQQGGRWHVRMRVARTSACPGRFGTVQQLFGLTNAQRRALRPVGGRVLLPTWRCAGRPTDGDRITQERLRRTLGRLRLSDDVRETKVIMGY</sequence>
<accession>A0A0G4GNK4</accession>
<evidence type="ECO:0000313" key="1">
    <source>
        <dbReference type="EMBL" id="CEM31866.1"/>
    </source>
</evidence>
<evidence type="ECO:0000313" key="2">
    <source>
        <dbReference type="Proteomes" id="UP000041254"/>
    </source>
</evidence>
<name>A0A0G4GNK4_VITBC</name>
<proteinExistence type="predicted"/>
<reference evidence="1 2" key="1">
    <citation type="submission" date="2014-11" db="EMBL/GenBank/DDBJ databases">
        <authorList>
            <person name="Zhu J."/>
            <person name="Qi W."/>
            <person name="Song R."/>
        </authorList>
    </citation>
    <scope>NUCLEOTIDE SEQUENCE [LARGE SCALE GENOMIC DNA]</scope>
</reference>